<feature type="signal peptide" evidence="2">
    <location>
        <begin position="1"/>
        <end position="30"/>
    </location>
</feature>
<protein>
    <recommendedName>
        <fullName evidence="5">Lipoprotein</fullName>
    </recommendedName>
</protein>
<proteinExistence type="predicted"/>
<organism evidence="3 4">
    <name type="scientific">Nocardioides marmoriginsengisoli</name>
    <dbReference type="NCBI Taxonomy" id="661483"/>
    <lineage>
        <taxon>Bacteria</taxon>
        <taxon>Bacillati</taxon>
        <taxon>Actinomycetota</taxon>
        <taxon>Actinomycetes</taxon>
        <taxon>Propionibacteriales</taxon>
        <taxon>Nocardioidaceae</taxon>
        <taxon>Nocardioides</taxon>
    </lineage>
</organism>
<comment type="caution">
    <text evidence="3">The sequence shown here is derived from an EMBL/GenBank/DDBJ whole genome shotgun (WGS) entry which is preliminary data.</text>
</comment>
<name>A0A3N0CB78_9ACTN</name>
<feature type="chain" id="PRO_5038472081" description="Lipoprotein" evidence="2">
    <location>
        <begin position="31"/>
        <end position="278"/>
    </location>
</feature>
<evidence type="ECO:0000313" key="4">
    <source>
        <dbReference type="Proteomes" id="UP000267128"/>
    </source>
</evidence>
<evidence type="ECO:0008006" key="5">
    <source>
        <dbReference type="Google" id="ProtNLM"/>
    </source>
</evidence>
<keyword evidence="2" id="KW-0732">Signal</keyword>
<feature type="region of interest" description="Disordered" evidence="1">
    <location>
        <begin position="31"/>
        <end position="50"/>
    </location>
</feature>
<keyword evidence="4" id="KW-1185">Reference proteome</keyword>
<evidence type="ECO:0000256" key="1">
    <source>
        <dbReference type="SAM" id="MobiDB-lite"/>
    </source>
</evidence>
<evidence type="ECO:0000256" key="2">
    <source>
        <dbReference type="SAM" id="SignalP"/>
    </source>
</evidence>
<accession>A0A3N0CB78</accession>
<reference evidence="3 4" key="1">
    <citation type="submission" date="2018-11" db="EMBL/GenBank/DDBJ databases">
        <authorList>
            <person name="Li F."/>
        </authorList>
    </citation>
    <scope>NUCLEOTIDE SEQUENCE [LARGE SCALE GENOMIC DNA]</scope>
    <source>
        <strain evidence="3 4">Gsoil 097</strain>
    </source>
</reference>
<dbReference type="PROSITE" id="PS51257">
    <property type="entry name" value="PROKAR_LIPOPROTEIN"/>
    <property type="match status" value="1"/>
</dbReference>
<evidence type="ECO:0000313" key="3">
    <source>
        <dbReference type="EMBL" id="RNL60707.1"/>
    </source>
</evidence>
<dbReference type="EMBL" id="RJSE01000009">
    <property type="protein sequence ID" value="RNL60707.1"/>
    <property type="molecule type" value="Genomic_DNA"/>
</dbReference>
<dbReference type="RefSeq" id="WP_123229459.1">
    <property type="nucleotide sequence ID" value="NZ_RJSE01000009.1"/>
</dbReference>
<dbReference type="OrthoDB" id="3828386at2"/>
<sequence>MVVFTRANKVSTLFLSGLLAGLLILSGCSASGDRDESPQAGPTTNRGGAVDPQVLADAVAAAFPVPGPSMRRMMRVNNFTVDFVSVACGSTEHRSIDRTMERYSQDEFPDLDLIRTKGFVEKDPAADREGPPPGFRRGCDARSKGNLFETMPSHRAWLGLVEPWEDVLATVEQEPSVVALKEPFAQCLRDGTKGTGVVISSDDPARTFVTQTDKAYVVGTITAREREHRIPKLYARCGSAYFGRTQELLEAKRPAMIERHRELLEQAARELVAMGYVP</sequence>
<gene>
    <name evidence="3" type="ORF">EFK50_20595</name>
</gene>
<dbReference type="Proteomes" id="UP000267128">
    <property type="component" value="Unassembled WGS sequence"/>
</dbReference>
<dbReference type="AlphaFoldDB" id="A0A3N0CB78"/>